<reference evidence="3" key="1">
    <citation type="submission" date="2025-08" db="UniProtKB">
        <authorList>
            <consortium name="RefSeq"/>
        </authorList>
    </citation>
    <scope>IDENTIFICATION</scope>
    <source>
        <strain evidence="3">USDA-PBARC FA_bdor</strain>
        <tissue evidence="3">Whole organism</tissue>
    </source>
</reference>
<feature type="region of interest" description="Disordered" evidence="1">
    <location>
        <begin position="166"/>
        <end position="199"/>
    </location>
</feature>
<dbReference type="OrthoDB" id="5876637at2759"/>
<feature type="region of interest" description="Disordered" evidence="1">
    <location>
        <begin position="1"/>
        <end position="41"/>
    </location>
</feature>
<dbReference type="Proteomes" id="UP000694866">
    <property type="component" value="Unplaced"/>
</dbReference>
<feature type="compositionally biased region" description="Basic residues" evidence="1">
    <location>
        <begin position="1"/>
        <end position="12"/>
    </location>
</feature>
<organism evidence="2 3">
    <name type="scientific">Fopius arisanus</name>
    <dbReference type="NCBI Taxonomy" id="64838"/>
    <lineage>
        <taxon>Eukaryota</taxon>
        <taxon>Metazoa</taxon>
        <taxon>Ecdysozoa</taxon>
        <taxon>Arthropoda</taxon>
        <taxon>Hexapoda</taxon>
        <taxon>Insecta</taxon>
        <taxon>Pterygota</taxon>
        <taxon>Neoptera</taxon>
        <taxon>Endopterygota</taxon>
        <taxon>Hymenoptera</taxon>
        <taxon>Apocrita</taxon>
        <taxon>Ichneumonoidea</taxon>
        <taxon>Braconidae</taxon>
        <taxon>Opiinae</taxon>
        <taxon>Fopius</taxon>
    </lineage>
</organism>
<protein>
    <submittedName>
        <fullName evidence="3">Coiled-coil domain-containing protein 137</fullName>
    </submittedName>
</protein>
<keyword evidence="2" id="KW-1185">Reference proteome</keyword>
<feature type="compositionally biased region" description="Basic and acidic residues" evidence="1">
    <location>
        <begin position="13"/>
        <end position="29"/>
    </location>
</feature>
<name>A0A9R1TJU6_9HYME</name>
<dbReference type="RefSeq" id="XP_011310258.1">
    <property type="nucleotide sequence ID" value="XM_011311956.1"/>
</dbReference>
<feature type="compositionally biased region" description="Basic residues" evidence="1">
    <location>
        <begin position="186"/>
        <end position="199"/>
    </location>
</feature>
<dbReference type="PANTHER" id="PTHR21838:SF2">
    <property type="entry name" value="COILED-COIL DOMAIN-CONTAINING PROTEIN 137"/>
    <property type="match status" value="1"/>
</dbReference>
<dbReference type="GeneID" id="105270794"/>
<proteinExistence type="predicted"/>
<feature type="compositionally biased region" description="Basic residues" evidence="1">
    <location>
        <begin position="166"/>
        <end position="177"/>
    </location>
</feature>
<evidence type="ECO:0000313" key="3">
    <source>
        <dbReference type="RefSeq" id="XP_011310258.1"/>
    </source>
</evidence>
<gene>
    <name evidence="3" type="primary">LOC105270794</name>
</gene>
<dbReference type="GO" id="GO:0005634">
    <property type="term" value="C:nucleus"/>
    <property type="evidence" value="ECO:0007669"/>
    <property type="project" value="TreeGrafter"/>
</dbReference>
<dbReference type="InterPro" id="IPR026680">
    <property type="entry name" value="CCDC137"/>
</dbReference>
<accession>A0A9R1TJU6</accession>
<evidence type="ECO:0000313" key="2">
    <source>
        <dbReference type="Proteomes" id="UP000694866"/>
    </source>
</evidence>
<dbReference type="KEGG" id="fas:105270794"/>
<dbReference type="PANTHER" id="PTHR21838">
    <property type="entry name" value="COILED-COIL DOMAIN-CONTAINING PROTEIN 137"/>
    <property type="match status" value="1"/>
</dbReference>
<dbReference type="AlphaFoldDB" id="A0A9R1TJU6"/>
<evidence type="ECO:0000256" key="1">
    <source>
        <dbReference type="SAM" id="MobiDB-lite"/>
    </source>
</evidence>
<sequence length="302" mass="35036">MGRKIPGKKHKGVKDPEKQRARRWNELKTKVNNPPKNDDQMIPKSLQRVIKLKDDVKSGRIGIAKRKSRGKVKERLIKVGGGGLMNHPKGRPEKAVPVFNQLPNEKPHVFLNRVNRETRNFINETVFEKKYNVQVKRNPESGMIEGLEKRAMDEIDELMKLQNKHKNIGKKKKKKKKMTTEVKLSKGQKRARKAQTKKASKLQEDIDEFKDFREDIKFGDVVHAPPTLTVKPARIDKLKIISGKRDLLLNSILYKSETPIDRTGKRKNLPTAERRILEKQQSEIVNAYRLIKTRKSLNHEMN</sequence>